<dbReference type="EMBL" id="BGPR01000051">
    <property type="protein sequence ID" value="GBL86936.1"/>
    <property type="molecule type" value="Genomic_DNA"/>
</dbReference>
<evidence type="ECO:0000313" key="2">
    <source>
        <dbReference type="Proteomes" id="UP000499080"/>
    </source>
</evidence>
<evidence type="ECO:0000313" key="1">
    <source>
        <dbReference type="EMBL" id="GBL86936.1"/>
    </source>
</evidence>
<dbReference type="AlphaFoldDB" id="A0A4Y2B6K2"/>
<dbReference type="OrthoDB" id="6491811at2759"/>
<protein>
    <submittedName>
        <fullName evidence="1">Uncharacterized protein</fullName>
    </submittedName>
</protein>
<comment type="caution">
    <text evidence="1">The sequence shown here is derived from an EMBL/GenBank/DDBJ whole genome shotgun (WGS) entry which is preliminary data.</text>
</comment>
<reference evidence="1 2" key="1">
    <citation type="journal article" date="2019" name="Sci. Rep.">
        <title>Orb-weaving spider Araneus ventricosus genome elucidates the spidroin gene catalogue.</title>
        <authorList>
            <person name="Kono N."/>
            <person name="Nakamura H."/>
            <person name="Ohtoshi R."/>
            <person name="Moran D.A.P."/>
            <person name="Shinohara A."/>
            <person name="Yoshida Y."/>
            <person name="Fujiwara M."/>
            <person name="Mori M."/>
            <person name="Tomita M."/>
            <person name="Arakawa K."/>
        </authorList>
    </citation>
    <scope>NUCLEOTIDE SEQUENCE [LARGE SCALE GENOMIC DNA]</scope>
</reference>
<dbReference type="Proteomes" id="UP000499080">
    <property type="component" value="Unassembled WGS sequence"/>
</dbReference>
<organism evidence="1 2">
    <name type="scientific">Araneus ventricosus</name>
    <name type="common">Orbweaver spider</name>
    <name type="synonym">Epeira ventricosa</name>
    <dbReference type="NCBI Taxonomy" id="182803"/>
    <lineage>
        <taxon>Eukaryota</taxon>
        <taxon>Metazoa</taxon>
        <taxon>Ecdysozoa</taxon>
        <taxon>Arthropoda</taxon>
        <taxon>Chelicerata</taxon>
        <taxon>Arachnida</taxon>
        <taxon>Araneae</taxon>
        <taxon>Araneomorphae</taxon>
        <taxon>Entelegynae</taxon>
        <taxon>Araneoidea</taxon>
        <taxon>Araneidae</taxon>
        <taxon>Araneus</taxon>
    </lineage>
</organism>
<proteinExistence type="predicted"/>
<accession>A0A4Y2B6K2</accession>
<name>A0A4Y2B6K2_ARAVE</name>
<gene>
    <name evidence="1" type="ORF">AVEN_218676_1</name>
</gene>
<keyword evidence="2" id="KW-1185">Reference proteome</keyword>
<sequence length="100" mass="11065">MGKIVSSIAINMSKVMTSKTFTNVKTSMTCIKIIESVIVRELSEKCGIICGVVQSILIENWGMRRAFAKLVPKLLSADQKEGRLSLGLLECAENEENFLK</sequence>